<dbReference type="OrthoDB" id="8566379at2"/>
<accession>A0A2K8UEZ2</accession>
<feature type="transmembrane region" description="Helical" evidence="3">
    <location>
        <begin position="100"/>
        <end position="118"/>
    </location>
</feature>
<keyword evidence="5" id="KW-1185">Reference proteome</keyword>
<feature type="transmembrane region" description="Helical" evidence="3">
    <location>
        <begin position="210"/>
        <end position="227"/>
    </location>
</feature>
<evidence type="ECO:0000313" key="4">
    <source>
        <dbReference type="EMBL" id="AUB84156.1"/>
    </source>
</evidence>
<dbReference type="InterPro" id="IPR052346">
    <property type="entry name" value="O-mannosyl-transferase_TMTC"/>
</dbReference>
<dbReference type="PANTHER" id="PTHR44227:SF3">
    <property type="entry name" value="PROTEIN O-MANNOSYL-TRANSFERASE TMTC4"/>
    <property type="match status" value="1"/>
</dbReference>
<dbReference type="Proteomes" id="UP000232638">
    <property type="component" value="Chromosome"/>
</dbReference>
<feature type="transmembrane region" description="Helical" evidence="3">
    <location>
        <begin position="186"/>
        <end position="204"/>
    </location>
</feature>
<keyword evidence="2" id="KW-0802">TPR repeat</keyword>
<dbReference type="KEGG" id="tsy:THSYN_26600"/>
<feature type="transmembrane region" description="Helical" evidence="3">
    <location>
        <begin position="318"/>
        <end position="334"/>
    </location>
</feature>
<feature type="transmembrane region" description="Helical" evidence="3">
    <location>
        <begin position="155"/>
        <end position="174"/>
    </location>
</feature>
<feature type="transmembrane region" description="Helical" evidence="3">
    <location>
        <begin position="341"/>
        <end position="362"/>
    </location>
</feature>
<dbReference type="AlphaFoldDB" id="A0A2K8UEZ2"/>
<name>A0A2K8UEZ2_9GAMM</name>
<evidence type="ECO:0000256" key="1">
    <source>
        <dbReference type="ARBA" id="ARBA00022737"/>
    </source>
</evidence>
<organism evidence="4 5">
    <name type="scientific">Candidatus Thiodictyon syntrophicum</name>
    <dbReference type="NCBI Taxonomy" id="1166950"/>
    <lineage>
        <taxon>Bacteria</taxon>
        <taxon>Pseudomonadati</taxon>
        <taxon>Pseudomonadota</taxon>
        <taxon>Gammaproteobacteria</taxon>
        <taxon>Chromatiales</taxon>
        <taxon>Chromatiaceae</taxon>
        <taxon>Thiodictyon</taxon>
    </lineage>
</organism>
<protein>
    <recommendedName>
        <fullName evidence="6">Tetratricopeptide repeat protein</fullName>
    </recommendedName>
</protein>
<sequence>MMKLHTSLRNPALIALTLSLILGLGWFAFAPGLSGPFFFDDQIHLPKLAGSGNGIHTPDEVMRLILPDDGGSGRSLSYLSLLVDDNGWPTSPQAFKRTNLLLHLLNGVLVFVFLRGLTRLLQPAGATTHHADWVALAGAALWLLHPLHLSPIMMVIQRMTLLGGTFSLLALIAYLHGRGIAAERPWTALFWLGPVFGACLVLGILSKETAFMTLAYVATLELTVLGANRPPRPAWWRAWSAVFLILPLILLGLYFATVFSTMADAYQARAFNLSERLMTEGRVLMQYLRVILLPSLSESTPFRDDFAISRGLLDPPQTLAALGAIALLLALAILKRRAWPLFALAILWFFLGHLLEGTVLPLEIYFEHRNYLPMLGPIFALCYAVFAVPLAYRHLLTAGLLGMIALVGAITWSSARVWGNARSIAILWSAERPASHRAQVVAINYWANQGDWGRLRTQLDQATAAQPTNANLPLFRYALEHCTDARLPSLGADVEEIARVAQTAPLDFGSLEGLKWIIDRDRDGHCRIDPKEIQRIFDIYLASPKFTASPMPHRQLATLLASYRQQQGDLDGTIRALDRAYAASPSFTTALDQAYFLMSAGLLDDARHYVDIAVATPPRNLFQWLERDRRLAAYQDFLRDKGAQNAAQAHDAKAALEGEAQTPRGH</sequence>
<evidence type="ECO:0008006" key="6">
    <source>
        <dbReference type="Google" id="ProtNLM"/>
    </source>
</evidence>
<feature type="transmembrane region" description="Helical" evidence="3">
    <location>
        <begin position="12"/>
        <end position="29"/>
    </location>
</feature>
<feature type="transmembrane region" description="Helical" evidence="3">
    <location>
        <begin position="234"/>
        <end position="256"/>
    </location>
</feature>
<reference evidence="4 5" key="1">
    <citation type="submission" date="2017-03" db="EMBL/GenBank/DDBJ databases">
        <title>Complete genome sequence of Candidatus 'Thiodictyon syntrophicum' sp. nov. strain Cad16T, a photolithoautotroph purple sulfur bacterium isolated from an alpine meromictic lake.</title>
        <authorList>
            <person name="Luedin S.M."/>
            <person name="Pothier J.F."/>
            <person name="Danza F."/>
            <person name="Storelli N."/>
            <person name="Wittwer M."/>
            <person name="Tonolla M."/>
        </authorList>
    </citation>
    <scope>NUCLEOTIDE SEQUENCE [LARGE SCALE GENOMIC DNA]</scope>
    <source>
        <strain evidence="4 5">Cad16T</strain>
    </source>
</reference>
<gene>
    <name evidence="4" type="ORF">THSYN_26600</name>
</gene>
<keyword evidence="3" id="KW-0812">Transmembrane</keyword>
<dbReference type="PANTHER" id="PTHR44227">
    <property type="match status" value="1"/>
</dbReference>
<keyword evidence="3" id="KW-0472">Membrane</keyword>
<feature type="transmembrane region" description="Helical" evidence="3">
    <location>
        <begin position="130"/>
        <end position="149"/>
    </location>
</feature>
<feature type="transmembrane region" description="Helical" evidence="3">
    <location>
        <begin position="399"/>
        <end position="419"/>
    </location>
</feature>
<keyword evidence="1" id="KW-0677">Repeat</keyword>
<feature type="transmembrane region" description="Helical" evidence="3">
    <location>
        <begin position="374"/>
        <end position="392"/>
    </location>
</feature>
<keyword evidence="3" id="KW-1133">Transmembrane helix</keyword>
<evidence type="ECO:0000256" key="3">
    <source>
        <dbReference type="SAM" id="Phobius"/>
    </source>
</evidence>
<proteinExistence type="predicted"/>
<evidence type="ECO:0000313" key="5">
    <source>
        <dbReference type="Proteomes" id="UP000232638"/>
    </source>
</evidence>
<dbReference type="RefSeq" id="WP_100921822.1">
    <property type="nucleotide sequence ID" value="NZ_CP020370.1"/>
</dbReference>
<evidence type="ECO:0000256" key="2">
    <source>
        <dbReference type="ARBA" id="ARBA00022803"/>
    </source>
</evidence>
<dbReference type="EMBL" id="CP020370">
    <property type="protein sequence ID" value="AUB84156.1"/>
    <property type="molecule type" value="Genomic_DNA"/>
</dbReference>